<keyword evidence="10" id="KW-0411">Iron-sulfur</keyword>
<accession>A0ABT1WG40</accession>
<evidence type="ECO:0000256" key="7">
    <source>
        <dbReference type="ARBA" id="ARBA00022967"/>
    </source>
</evidence>
<evidence type="ECO:0000313" key="15">
    <source>
        <dbReference type="Proteomes" id="UP001204142"/>
    </source>
</evidence>
<gene>
    <name evidence="14" type="ORF">NQT62_07895</name>
</gene>
<evidence type="ECO:0000256" key="5">
    <source>
        <dbReference type="ARBA" id="ARBA00022723"/>
    </source>
</evidence>
<dbReference type="Proteomes" id="UP001204142">
    <property type="component" value="Unassembled WGS sequence"/>
</dbReference>
<dbReference type="NCBIfam" id="TIGR01944">
    <property type="entry name" value="rnfB"/>
    <property type="match status" value="1"/>
</dbReference>
<keyword evidence="8" id="KW-0249">Electron transport</keyword>
<evidence type="ECO:0000256" key="9">
    <source>
        <dbReference type="ARBA" id="ARBA00023004"/>
    </source>
</evidence>
<keyword evidence="9" id="KW-0408">Iron</keyword>
<dbReference type="InterPro" id="IPR050294">
    <property type="entry name" value="RnfB_subfamily"/>
</dbReference>
<evidence type="ECO:0000256" key="4">
    <source>
        <dbReference type="ARBA" id="ARBA00022519"/>
    </source>
</evidence>
<evidence type="ECO:0000313" key="14">
    <source>
        <dbReference type="EMBL" id="MCQ8896354.1"/>
    </source>
</evidence>
<dbReference type="SUPFAM" id="SSF54862">
    <property type="entry name" value="4Fe-4S ferredoxins"/>
    <property type="match status" value="1"/>
</dbReference>
<dbReference type="PANTHER" id="PTHR42859:SF3">
    <property type="entry name" value="ION-TRANSLOCATING OXIDOREDUCTASE COMPLEX SUBUNIT B"/>
    <property type="match status" value="1"/>
</dbReference>
<evidence type="ECO:0000259" key="12">
    <source>
        <dbReference type="PROSITE" id="PS51379"/>
    </source>
</evidence>
<proteinExistence type="predicted"/>
<keyword evidence="2" id="KW-1003">Cell membrane</keyword>
<keyword evidence="3" id="KW-0004">4Fe-4S</keyword>
<keyword evidence="4" id="KW-0997">Cell inner membrane</keyword>
<organism evidence="14 15">
    <name type="scientific">Limnobacter humi</name>
    <dbReference type="NCBI Taxonomy" id="1778671"/>
    <lineage>
        <taxon>Bacteria</taxon>
        <taxon>Pseudomonadati</taxon>
        <taxon>Pseudomonadota</taxon>
        <taxon>Betaproteobacteria</taxon>
        <taxon>Burkholderiales</taxon>
        <taxon>Burkholderiaceae</taxon>
        <taxon>Limnobacter</taxon>
    </lineage>
</organism>
<keyword evidence="15" id="KW-1185">Reference proteome</keyword>
<evidence type="ECO:0000256" key="2">
    <source>
        <dbReference type="ARBA" id="ARBA00022475"/>
    </source>
</evidence>
<dbReference type="PROSITE" id="PS51656">
    <property type="entry name" value="4FE4S"/>
    <property type="match status" value="1"/>
</dbReference>
<dbReference type="PROSITE" id="PS51379">
    <property type="entry name" value="4FE4S_FER_2"/>
    <property type="match status" value="2"/>
</dbReference>
<dbReference type="PROSITE" id="PS00198">
    <property type="entry name" value="4FE4S_FER_1"/>
    <property type="match status" value="2"/>
</dbReference>
<feature type="domain" description="4Fe-4S ferredoxin-type" evidence="12">
    <location>
        <begin position="82"/>
        <end position="111"/>
    </location>
</feature>
<evidence type="ECO:0000256" key="3">
    <source>
        <dbReference type="ARBA" id="ARBA00022485"/>
    </source>
</evidence>
<dbReference type="EMBL" id="JANIGO010000002">
    <property type="protein sequence ID" value="MCQ8896354.1"/>
    <property type="molecule type" value="Genomic_DNA"/>
</dbReference>
<protein>
    <submittedName>
        <fullName evidence="14">RnfABCDGE type electron transport complex subunit B</fullName>
    </submittedName>
</protein>
<evidence type="ECO:0000259" key="13">
    <source>
        <dbReference type="PROSITE" id="PS51656"/>
    </source>
</evidence>
<evidence type="ECO:0000256" key="11">
    <source>
        <dbReference type="ARBA" id="ARBA00023136"/>
    </source>
</evidence>
<feature type="domain" description="4Fe-4S" evidence="13">
    <location>
        <begin position="7"/>
        <end position="66"/>
    </location>
</feature>
<feature type="domain" description="4Fe-4S ferredoxin-type" evidence="12">
    <location>
        <begin position="112"/>
        <end position="141"/>
    </location>
</feature>
<keyword evidence="11" id="KW-0472">Membrane</keyword>
<dbReference type="InterPro" id="IPR017900">
    <property type="entry name" value="4Fe4S_Fe_S_CS"/>
</dbReference>
<dbReference type="InterPro" id="IPR007202">
    <property type="entry name" value="4Fe-4S_dom"/>
</dbReference>
<dbReference type="Gene3D" id="1.10.15.40">
    <property type="entry name" value="Electron transport complex subunit B, putative Fe-S cluster"/>
    <property type="match status" value="1"/>
</dbReference>
<keyword evidence="1" id="KW-0813">Transport</keyword>
<dbReference type="InterPro" id="IPR017896">
    <property type="entry name" value="4Fe4S_Fe-S-bd"/>
</dbReference>
<evidence type="ECO:0000256" key="10">
    <source>
        <dbReference type="ARBA" id="ARBA00023014"/>
    </source>
</evidence>
<keyword evidence="6" id="KW-0677">Repeat</keyword>
<dbReference type="Pfam" id="PF04060">
    <property type="entry name" value="FeS"/>
    <property type="match status" value="1"/>
</dbReference>
<name>A0ABT1WG40_9BURK</name>
<dbReference type="Pfam" id="PF14697">
    <property type="entry name" value="Fer4_21"/>
    <property type="match status" value="1"/>
</dbReference>
<sequence>MNSSLQTPDKLAGQLDDCLPQTQCTQCGYTGCLPYAQAMAAGQADLNRCPPGGEQTMLKLANLLNKPPKPIDPSCGITLERHVAVIEPEHCIGCTLCIKACPVDAIVGSSKRRHAVIAELCTGCELCIPPCPVDCIDMLLMPAHANWTTEQAHAARARMHRRSERLVRQKSEQSARLESKAIQKLDGLSESMDPDAAKKKAIIEAALARARARRQQGNSTESKP</sequence>
<keyword evidence="7" id="KW-1278">Translocase</keyword>
<keyword evidence="5" id="KW-0479">Metal-binding</keyword>
<dbReference type="InterPro" id="IPR010207">
    <property type="entry name" value="Elect_transpt_cplx_RnfB/RsxB"/>
</dbReference>
<reference evidence="14 15" key="1">
    <citation type="submission" date="2022-07" db="EMBL/GenBank/DDBJ databases">
        <authorList>
            <person name="Xamxidin M."/>
            <person name="Wu M."/>
        </authorList>
    </citation>
    <scope>NUCLEOTIDE SEQUENCE [LARGE SCALE GENOMIC DNA]</scope>
    <source>
        <strain evidence="14 15">NBRC 111650</strain>
    </source>
</reference>
<evidence type="ECO:0000256" key="6">
    <source>
        <dbReference type="ARBA" id="ARBA00022737"/>
    </source>
</evidence>
<comment type="caution">
    <text evidence="14">The sequence shown here is derived from an EMBL/GenBank/DDBJ whole genome shotgun (WGS) entry which is preliminary data.</text>
</comment>
<evidence type="ECO:0000256" key="8">
    <source>
        <dbReference type="ARBA" id="ARBA00022982"/>
    </source>
</evidence>
<dbReference type="PANTHER" id="PTHR42859">
    <property type="entry name" value="OXIDOREDUCTASE"/>
    <property type="match status" value="1"/>
</dbReference>
<evidence type="ECO:0000256" key="1">
    <source>
        <dbReference type="ARBA" id="ARBA00022448"/>
    </source>
</evidence>
<dbReference type="RefSeq" id="WP_256764118.1">
    <property type="nucleotide sequence ID" value="NZ_JANIGO010000002.1"/>
</dbReference>
<dbReference type="Gene3D" id="3.30.70.20">
    <property type="match status" value="1"/>
</dbReference>